<dbReference type="RefSeq" id="XP_060283934.1">
    <property type="nucleotide sequence ID" value="XM_060430118.1"/>
</dbReference>
<evidence type="ECO:0000256" key="4">
    <source>
        <dbReference type="ARBA" id="ARBA00022448"/>
    </source>
</evidence>
<keyword evidence="8 10" id="KW-0072">Autophagy</keyword>
<accession>A0AAJ0C4V3</accession>
<evidence type="ECO:0000256" key="1">
    <source>
        <dbReference type="ARBA" id="ARBA00004623"/>
    </source>
</evidence>
<proteinExistence type="inferred from homology"/>
<evidence type="ECO:0000256" key="3">
    <source>
        <dbReference type="ARBA" id="ARBA00015875"/>
    </source>
</evidence>
<evidence type="ECO:0000256" key="11">
    <source>
        <dbReference type="SAM" id="MobiDB-lite"/>
    </source>
</evidence>
<dbReference type="PANTHER" id="PTHR13385:SF0">
    <property type="entry name" value="UBIQUITIN-LIKE PROTEIN ATG12"/>
    <property type="match status" value="1"/>
</dbReference>
<dbReference type="GO" id="GO:0000421">
    <property type="term" value="C:autophagosome membrane"/>
    <property type="evidence" value="ECO:0007669"/>
    <property type="project" value="TreeGrafter"/>
</dbReference>
<dbReference type="GO" id="GO:0000045">
    <property type="term" value="P:autophagosome assembly"/>
    <property type="evidence" value="ECO:0007669"/>
    <property type="project" value="InterPro"/>
</dbReference>
<evidence type="ECO:0000256" key="10">
    <source>
        <dbReference type="RuleBase" id="RU361201"/>
    </source>
</evidence>
<evidence type="ECO:0000256" key="6">
    <source>
        <dbReference type="ARBA" id="ARBA00022786"/>
    </source>
</evidence>
<dbReference type="AlphaFoldDB" id="A0AAJ0C4V3"/>
<sequence>MAPTSPSPHPAMASPPPALQSDASEPASPIPERPSSPDLPLTMTASTVLMSLPRDATAALAAAGGFPQEKIVVRFKPVGSAPHLRRDVVKVTSSQKFETVVAHIRRALRVQDTESVFLYVNSTFAPALDEVVGNLWRCFKDATGQLNVSYSLTPAFG</sequence>
<protein>
    <recommendedName>
        <fullName evidence="3 10">Ubiquitin-like protein ATG12</fullName>
    </recommendedName>
</protein>
<evidence type="ECO:0000256" key="9">
    <source>
        <dbReference type="ARBA" id="ARBA00023136"/>
    </source>
</evidence>
<dbReference type="CDD" id="cd01612">
    <property type="entry name" value="Ubl_ATG12"/>
    <property type="match status" value="1"/>
</dbReference>
<name>A0AAJ0C4V3_9PEZI</name>
<comment type="function">
    <text evidence="10">Ubiquitin-like protein involved in cytoplasm to vacuole transport (Cvt), autophagy vesicles formation, mitophagy, and nucleophagy.</text>
</comment>
<dbReference type="GO" id="GO:0034274">
    <property type="term" value="C:Atg12-Atg5-Atg16 complex"/>
    <property type="evidence" value="ECO:0007669"/>
    <property type="project" value="TreeGrafter"/>
</dbReference>
<feature type="region of interest" description="Disordered" evidence="11">
    <location>
        <begin position="1"/>
        <end position="41"/>
    </location>
</feature>
<evidence type="ECO:0000256" key="5">
    <source>
        <dbReference type="ARBA" id="ARBA00022499"/>
    </source>
</evidence>
<dbReference type="GO" id="GO:0034727">
    <property type="term" value="P:piecemeal microautophagy of the nucleus"/>
    <property type="evidence" value="ECO:0007669"/>
    <property type="project" value="TreeGrafter"/>
</dbReference>
<keyword evidence="7 10" id="KW-0653">Protein transport</keyword>
<dbReference type="PANTHER" id="PTHR13385">
    <property type="entry name" value="AUTOPHAGY PROTEIN 12"/>
    <property type="match status" value="1"/>
</dbReference>
<organism evidence="12 13">
    <name type="scientific">Phialemonium atrogriseum</name>
    <dbReference type="NCBI Taxonomy" id="1093897"/>
    <lineage>
        <taxon>Eukaryota</taxon>
        <taxon>Fungi</taxon>
        <taxon>Dikarya</taxon>
        <taxon>Ascomycota</taxon>
        <taxon>Pezizomycotina</taxon>
        <taxon>Sordariomycetes</taxon>
        <taxon>Sordariomycetidae</taxon>
        <taxon>Cephalothecales</taxon>
        <taxon>Cephalothecaceae</taxon>
        <taxon>Phialemonium</taxon>
    </lineage>
</organism>
<dbReference type="GO" id="GO:0015031">
    <property type="term" value="P:protein transport"/>
    <property type="evidence" value="ECO:0007669"/>
    <property type="project" value="UniProtKB-KW"/>
</dbReference>
<dbReference type="EMBL" id="MU839007">
    <property type="protein sequence ID" value="KAK1767721.1"/>
    <property type="molecule type" value="Genomic_DNA"/>
</dbReference>
<reference evidence="12" key="1">
    <citation type="submission" date="2023-06" db="EMBL/GenBank/DDBJ databases">
        <title>Genome-scale phylogeny and comparative genomics of the fungal order Sordariales.</title>
        <authorList>
            <consortium name="Lawrence Berkeley National Laboratory"/>
            <person name="Hensen N."/>
            <person name="Bonometti L."/>
            <person name="Westerberg I."/>
            <person name="Brannstrom I.O."/>
            <person name="Guillou S."/>
            <person name="Cros-Aarteil S."/>
            <person name="Calhoun S."/>
            <person name="Haridas S."/>
            <person name="Kuo A."/>
            <person name="Mondo S."/>
            <person name="Pangilinan J."/>
            <person name="Riley R."/>
            <person name="Labutti K."/>
            <person name="Andreopoulos B."/>
            <person name="Lipzen A."/>
            <person name="Chen C."/>
            <person name="Yanf M."/>
            <person name="Daum C."/>
            <person name="Ng V."/>
            <person name="Clum A."/>
            <person name="Steindorff A."/>
            <person name="Ohm R."/>
            <person name="Martin F."/>
            <person name="Silar P."/>
            <person name="Natvig D."/>
            <person name="Lalanne C."/>
            <person name="Gautier V."/>
            <person name="Ament-Velasquez S.L."/>
            <person name="Kruys A."/>
            <person name="Hutchinson M.I."/>
            <person name="Powell A.J."/>
            <person name="Barry K."/>
            <person name="Miller A.N."/>
            <person name="Grigoriev I.V."/>
            <person name="Debuchy R."/>
            <person name="Gladieux P."/>
            <person name="Thoren M.H."/>
            <person name="Johannesson H."/>
        </authorList>
    </citation>
    <scope>NUCLEOTIDE SEQUENCE</scope>
    <source>
        <strain evidence="12">8032-3</strain>
    </source>
</reference>
<keyword evidence="5 10" id="KW-1017">Isopeptide bond</keyword>
<evidence type="ECO:0000313" key="12">
    <source>
        <dbReference type="EMBL" id="KAK1767721.1"/>
    </source>
</evidence>
<comment type="similarity">
    <text evidence="2 10">Belongs to the ATG12 family.</text>
</comment>
<evidence type="ECO:0000256" key="7">
    <source>
        <dbReference type="ARBA" id="ARBA00022927"/>
    </source>
</evidence>
<dbReference type="InterPro" id="IPR007242">
    <property type="entry name" value="Atg12"/>
</dbReference>
<keyword evidence="4 10" id="KW-0813">Transport</keyword>
<dbReference type="GO" id="GO:0061723">
    <property type="term" value="P:glycophagy"/>
    <property type="evidence" value="ECO:0007669"/>
    <property type="project" value="TreeGrafter"/>
</dbReference>
<dbReference type="InterPro" id="IPR029071">
    <property type="entry name" value="Ubiquitin-like_domsf"/>
</dbReference>
<dbReference type="FunFam" id="3.10.20.90:FF:000148">
    <property type="entry name" value="Ubiquitin-like protein ATG12"/>
    <property type="match status" value="1"/>
</dbReference>
<dbReference type="Proteomes" id="UP001244011">
    <property type="component" value="Unassembled WGS sequence"/>
</dbReference>
<evidence type="ECO:0000256" key="2">
    <source>
        <dbReference type="ARBA" id="ARBA00007778"/>
    </source>
</evidence>
<dbReference type="GO" id="GO:0019776">
    <property type="term" value="F:Atg8-family ligase activity"/>
    <property type="evidence" value="ECO:0007669"/>
    <property type="project" value="TreeGrafter"/>
</dbReference>
<dbReference type="GeneID" id="85313305"/>
<evidence type="ECO:0000313" key="13">
    <source>
        <dbReference type="Proteomes" id="UP001244011"/>
    </source>
</evidence>
<comment type="subunit">
    <text evidence="10">Forms a conjugate with ATG5.</text>
</comment>
<dbReference type="GO" id="GO:0000422">
    <property type="term" value="P:autophagy of mitochondrion"/>
    <property type="evidence" value="ECO:0007669"/>
    <property type="project" value="TreeGrafter"/>
</dbReference>
<dbReference type="Gene3D" id="3.10.20.90">
    <property type="entry name" value="Phosphatidylinositol 3-kinase Catalytic Subunit, Chain A, domain 1"/>
    <property type="match status" value="1"/>
</dbReference>
<dbReference type="SUPFAM" id="SSF54236">
    <property type="entry name" value="Ubiquitin-like"/>
    <property type="match status" value="1"/>
</dbReference>
<keyword evidence="9 10" id="KW-0472">Membrane</keyword>
<comment type="caution">
    <text evidence="12">The sequence shown here is derived from an EMBL/GenBank/DDBJ whole genome shotgun (WGS) entry which is preliminary data.</text>
</comment>
<dbReference type="GO" id="GO:0034045">
    <property type="term" value="C:phagophore assembly site membrane"/>
    <property type="evidence" value="ECO:0007669"/>
    <property type="project" value="UniProtKB-SubCell"/>
</dbReference>
<dbReference type="GO" id="GO:0097352">
    <property type="term" value="P:autophagosome maturation"/>
    <property type="evidence" value="ECO:0007669"/>
    <property type="project" value="TreeGrafter"/>
</dbReference>
<dbReference type="Pfam" id="PF04110">
    <property type="entry name" value="APG12"/>
    <property type="match status" value="1"/>
</dbReference>
<comment type="subcellular location">
    <subcellularLocation>
        <location evidence="1 10">Preautophagosomal structure membrane</location>
        <topology evidence="1 10">Peripheral membrane protein</topology>
    </subcellularLocation>
</comment>
<keyword evidence="6 10" id="KW-0833">Ubl conjugation pathway</keyword>
<gene>
    <name evidence="12" type="ORF">QBC33DRAFT_56124</name>
</gene>
<keyword evidence="13" id="KW-1185">Reference proteome</keyword>
<evidence type="ECO:0000256" key="8">
    <source>
        <dbReference type="ARBA" id="ARBA00023006"/>
    </source>
</evidence>
<feature type="compositionally biased region" description="Pro residues" evidence="11">
    <location>
        <begin position="1"/>
        <end position="18"/>
    </location>
</feature>